<feature type="compositionally biased region" description="Pro residues" evidence="1">
    <location>
        <begin position="521"/>
        <end position="531"/>
    </location>
</feature>
<feature type="region of interest" description="Disordered" evidence="1">
    <location>
        <begin position="185"/>
        <end position="210"/>
    </location>
</feature>
<name>A0A8B8AAG5_CRAVI</name>
<feature type="compositionally biased region" description="Basic and acidic residues" evidence="1">
    <location>
        <begin position="505"/>
        <end position="515"/>
    </location>
</feature>
<dbReference type="KEGG" id="cvn:111100666"/>
<evidence type="ECO:0000313" key="4">
    <source>
        <dbReference type="Proteomes" id="UP000694844"/>
    </source>
</evidence>
<proteinExistence type="predicted"/>
<feature type="compositionally biased region" description="Basic and acidic residues" evidence="1">
    <location>
        <begin position="398"/>
        <end position="429"/>
    </location>
</feature>
<feature type="signal peptide" evidence="3">
    <location>
        <begin position="1"/>
        <end position="24"/>
    </location>
</feature>
<feature type="compositionally biased region" description="Basic and acidic residues" evidence="1">
    <location>
        <begin position="376"/>
        <end position="390"/>
    </location>
</feature>
<evidence type="ECO:0000313" key="5">
    <source>
        <dbReference type="RefSeq" id="XP_022288461.1"/>
    </source>
</evidence>
<evidence type="ECO:0000256" key="1">
    <source>
        <dbReference type="SAM" id="MobiDB-lite"/>
    </source>
</evidence>
<keyword evidence="3" id="KW-0732">Signal</keyword>
<feature type="compositionally biased region" description="Basic and acidic residues" evidence="1">
    <location>
        <begin position="472"/>
        <end position="497"/>
    </location>
</feature>
<feature type="transmembrane region" description="Helical" evidence="2">
    <location>
        <begin position="72"/>
        <end position="95"/>
    </location>
</feature>
<feature type="compositionally biased region" description="Basic residues" evidence="1">
    <location>
        <begin position="292"/>
        <end position="310"/>
    </location>
</feature>
<keyword evidence="2" id="KW-0812">Transmembrane</keyword>
<dbReference type="RefSeq" id="XP_022288461.1">
    <property type="nucleotide sequence ID" value="XM_022432753.1"/>
</dbReference>
<keyword evidence="2" id="KW-1133">Transmembrane helix</keyword>
<dbReference type="Proteomes" id="UP000694844">
    <property type="component" value="Chromosome 6"/>
</dbReference>
<feature type="compositionally biased region" description="Polar residues" evidence="1">
    <location>
        <begin position="193"/>
        <end position="210"/>
    </location>
</feature>
<organism evidence="4 5">
    <name type="scientific">Crassostrea virginica</name>
    <name type="common">Eastern oyster</name>
    <dbReference type="NCBI Taxonomy" id="6565"/>
    <lineage>
        <taxon>Eukaryota</taxon>
        <taxon>Metazoa</taxon>
        <taxon>Spiralia</taxon>
        <taxon>Lophotrochozoa</taxon>
        <taxon>Mollusca</taxon>
        <taxon>Bivalvia</taxon>
        <taxon>Autobranchia</taxon>
        <taxon>Pteriomorphia</taxon>
        <taxon>Ostreida</taxon>
        <taxon>Ostreoidea</taxon>
        <taxon>Ostreidae</taxon>
        <taxon>Crassostrea</taxon>
    </lineage>
</organism>
<feature type="region of interest" description="Disordered" evidence="1">
    <location>
        <begin position="105"/>
        <end position="145"/>
    </location>
</feature>
<feature type="compositionally biased region" description="Basic and acidic residues" evidence="1">
    <location>
        <begin position="341"/>
        <end position="368"/>
    </location>
</feature>
<accession>A0A8B8AAG5</accession>
<feature type="compositionally biased region" description="Basic and acidic residues" evidence="1">
    <location>
        <begin position="321"/>
        <end position="330"/>
    </location>
</feature>
<protein>
    <submittedName>
        <fullName evidence="5">Serine/arginine repetitive matrix protein 2-like</fullName>
    </submittedName>
</protein>
<evidence type="ECO:0000256" key="2">
    <source>
        <dbReference type="SAM" id="Phobius"/>
    </source>
</evidence>
<dbReference type="GeneID" id="111100666"/>
<feature type="chain" id="PRO_5034734221" evidence="3">
    <location>
        <begin position="25"/>
        <end position="632"/>
    </location>
</feature>
<reference evidence="5" key="1">
    <citation type="submission" date="2025-08" db="UniProtKB">
        <authorList>
            <consortium name="RefSeq"/>
        </authorList>
    </citation>
    <scope>IDENTIFICATION</scope>
    <source>
        <tissue evidence="5">Whole sample</tissue>
    </source>
</reference>
<keyword evidence="2" id="KW-0472">Membrane</keyword>
<feature type="compositionally biased region" description="Basic and acidic residues" evidence="1">
    <location>
        <begin position="436"/>
        <end position="464"/>
    </location>
</feature>
<sequence>MMKGITTTVCYVFMLAIANSQVAGYTIDPEKSGNVRIGRKLLNATTAAPPAVVEDKSFIEKVEEFYEDKNNFAMYLVLPCIVLVYGGCAAIYCCYKCRQQLCSKKKNKKDPDGDETDDECNDVKNRNNDKVSLVSGSPHNPGKKAAAMNQIRPASKASVSDVNVGMGQETPLPWAIPEKEEIKKQPPAYSEPPNFQTNQQANMSQQSPQSLQNFNTAQPLQPNQLQGMQQPIPFNQNAYQMQMMQHPNAMYQPTIIPVPMPYPDPHMTSRRRHPSREDSYIDSDDYDSLPRNLRKQGRDRRNSNHARSGKPSRQNDFSDSDNDRDADHRDGKGRRRSSPNSRDRYDRESDRRTGDRGRRRSDDREAKHRGYSPTNPRDRESREDTLSARSDRRRRSPDRRSDDRGQRNGGRDTKDRGRSPSRAGDRSSREGTMSPRSDRRRSSPDRHNEDKRGRGRHSDPDSNDRGYSPTNPKDRPSREDTMSARSDKQRKPRKINEVKPTPQQPEDRHANESPQKENSPPKRPPPRPTQPKKPQNSNQQGDRIISPPPPYEGHERRNSLDAVFEASENPNKKGPARPSYNPNPTIRVISQTKGGGPVSGVEMAKQAAEMLRVDNPNMGARKKPKRLVFVAE</sequence>
<dbReference type="AlphaFoldDB" id="A0A8B8AAG5"/>
<feature type="region of interest" description="Disordered" evidence="1">
    <location>
        <begin position="255"/>
        <end position="585"/>
    </location>
</feature>
<evidence type="ECO:0000256" key="3">
    <source>
        <dbReference type="SAM" id="SignalP"/>
    </source>
</evidence>
<gene>
    <name evidence="5" type="primary">LOC111100666</name>
</gene>
<keyword evidence="4" id="KW-1185">Reference proteome</keyword>
<dbReference type="OrthoDB" id="10506057at2759"/>